<organism evidence="2 3">
    <name type="scientific">Deinococcus peraridilitoris (strain DSM 19664 / LMG 22246 / CIP 109416 / KR-200)</name>
    <dbReference type="NCBI Taxonomy" id="937777"/>
    <lineage>
        <taxon>Bacteria</taxon>
        <taxon>Thermotogati</taxon>
        <taxon>Deinococcota</taxon>
        <taxon>Deinococci</taxon>
        <taxon>Deinococcales</taxon>
        <taxon>Deinococcaceae</taxon>
        <taxon>Deinococcus</taxon>
    </lineage>
</organism>
<evidence type="ECO:0000259" key="1">
    <source>
        <dbReference type="Pfam" id="PF03811"/>
    </source>
</evidence>
<name>L0A880_DEIPD</name>
<keyword evidence="2" id="KW-0614">Plasmid</keyword>
<dbReference type="Proteomes" id="UP000010467">
    <property type="component" value="Plasmid pDEIPE01"/>
</dbReference>
<dbReference type="PATRIC" id="fig|937777.3.peg.3867"/>
<geneLocation type="plasmid" evidence="2 3">
    <name>pDEIPE01</name>
</geneLocation>
<accession>L0A880</accession>
<reference evidence="3" key="1">
    <citation type="submission" date="2012-03" db="EMBL/GenBank/DDBJ databases">
        <title>Complete sequence of plasmid 1 of Deinococcus peraridilitoris DSM 19664.</title>
        <authorList>
            <person name="Lucas S."/>
            <person name="Copeland A."/>
            <person name="Lapidus A."/>
            <person name="Glavina del Rio T."/>
            <person name="Dalin E."/>
            <person name="Tice H."/>
            <person name="Bruce D."/>
            <person name="Goodwin L."/>
            <person name="Pitluck S."/>
            <person name="Peters L."/>
            <person name="Mikhailova N."/>
            <person name="Lu M."/>
            <person name="Kyrpides N."/>
            <person name="Mavromatis K."/>
            <person name="Ivanova N."/>
            <person name="Brettin T."/>
            <person name="Detter J.C."/>
            <person name="Han C."/>
            <person name="Larimer F."/>
            <person name="Land M."/>
            <person name="Hauser L."/>
            <person name="Markowitz V."/>
            <person name="Cheng J.-F."/>
            <person name="Hugenholtz P."/>
            <person name="Woyke T."/>
            <person name="Wu D."/>
            <person name="Pukall R."/>
            <person name="Steenblock K."/>
            <person name="Brambilla E."/>
            <person name="Klenk H.-P."/>
            <person name="Eisen J.A."/>
        </authorList>
    </citation>
    <scope>NUCLEOTIDE SEQUENCE [LARGE SCALE GENOMIC DNA]</scope>
    <source>
        <strain evidence="3">DSM 19664 / LMG 22246 / CIP 109416 / KR-200</strain>
        <plasmid evidence="3">Plasmid pDEIPE01</plasmid>
    </source>
</reference>
<dbReference type="AlphaFoldDB" id="L0A880"/>
<dbReference type="KEGG" id="dpd:Deipe_3855"/>
<evidence type="ECO:0000313" key="3">
    <source>
        <dbReference type="Proteomes" id="UP000010467"/>
    </source>
</evidence>
<gene>
    <name evidence="2" type="ordered locus">Deipe_3855</name>
</gene>
<evidence type="ECO:0000313" key="2">
    <source>
        <dbReference type="EMBL" id="AFZ69275.1"/>
    </source>
</evidence>
<dbReference type="Pfam" id="PF03811">
    <property type="entry name" value="Zn_ribbon_InsA"/>
    <property type="match status" value="1"/>
</dbReference>
<dbReference type="EMBL" id="CP003383">
    <property type="protein sequence ID" value="AFZ69275.1"/>
    <property type="molecule type" value="Genomic_DNA"/>
</dbReference>
<protein>
    <submittedName>
        <fullName evidence="2">Transposase</fullName>
    </submittedName>
</protein>
<dbReference type="GO" id="GO:0006313">
    <property type="term" value="P:DNA transposition"/>
    <property type="evidence" value="ECO:0007669"/>
    <property type="project" value="InterPro"/>
</dbReference>
<dbReference type="PANTHER" id="PTHR33293:SF1">
    <property type="entry name" value="INSERTION ELEMENT IS1 1 PROTEIN INSB-RELATED"/>
    <property type="match status" value="1"/>
</dbReference>
<proteinExistence type="predicted"/>
<dbReference type="HOGENOM" id="CLU_076276_1_2_0"/>
<feature type="domain" description="InsA N-terminal zinc ribbon" evidence="1">
    <location>
        <begin position="12"/>
        <end position="39"/>
    </location>
</feature>
<keyword evidence="3" id="KW-1185">Reference proteome</keyword>
<dbReference type="PANTHER" id="PTHR33293">
    <property type="entry name" value="INSERTION ELEMENT IS1 1 PROTEIN INSB-RELATED"/>
    <property type="match status" value="1"/>
</dbReference>
<dbReference type="InterPro" id="IPR051354">
    <property type="entry name" value="Transposase_27_IS1"/>
</dbReference>
<sequence length="109" mass="12487">MTGVEWSMNTTCCARCQSVSVVKNGHVKSGKQRFLCRACGYQFTFEASWHRISPEQEALVDRLLSERLSHRGICRVSSVSRSWLRLHLKKLQKLVVHRVEDEVVSAKKA</sequence>
<dbReference type="InterPro" id="IPR003220">
    <property type="entry name" value="InsA_N_dom_Znf"/>
</dbReference>